<dbReference type="Proteomes" id="UP000606786">
    <property type="component" value="Unassembled WGS sequence"/>
</dbReference>
<feature type="signal peptide" evidence="1">
    <location>
        <begin position="1"/>
        <end position="19"/>
    </location>
</feature>
<feature type="chain" id="PRO_5032890332" evidence="1">
    <location>
        <begin position="20"/>
        <end position="100"/>
    </location>
</feature>
<organism evidence="2 3">
    <name type="scientific">Ceratitis capitata</name>
    <name type="common">Mediterranean fruit fly</name>
    <name type="synonym">Tephritis capitata</name>
    <dbReference type="NCBI Taxonomy" id="7213"/>
    <lineage>
        <taxon>Eukaryota</taxon>
        <taxon>Metazoa</taxon>
        <taxon>Ecdysozoa</taxon>
        <taxon>Arthropoda</taxon>
        <taxon>Hexapoda</taxon>
        <taxon>Insecta</taxon>
        <taxon>Pterygota</taxon>
        <taxon>Neoptera</taxon>
        <taxon>Endopterygota</taxon>
        <taxon>Diptera</taxon>
        <taxon>Brachycera</taxon>
        <taxon>Muscomorpha</taxon>
        <taxon>Tephritoidea</taxon>
        <taxon>Tephritidae</taxon>
        <taxon>Ceratitis</taxon>
        <taxon>Ceratitis</taxon>
    </lineage>
</organism>
<keyword evidence="3" id="KW-1185">Reference proteome</keyword>
<proteinExistence type="predicted"/>
<dbReference type="AlphaFoldDB" id="A0A811TXV9"/>
<gene>
    <name evidence="2" type="ORF">CCAP1982_LOCUS497</name>
</gene>
<evidence type="ECO:0000256" key="1">
    <source>
        <dbReference type="SAM" id="SignalP"/>
    </source>
</evidence>
<reference evidence="2" key="1">
    <citation type="submission" date="2020-11" db="EMBL/GenBank/DDBJ databases">
        <authorList>
            <person name="Whitehead M."/>
        </authorList>
    </citation>
    <scope>NUCLEOTIDE SEQUENCE</scope>
    <source>
        <strain evidence="2">EGII</strain>
    </source>
</reference>
<protein>
    <submittedName>
        <fullName evidence="2">(Mediterranean fruit fly) hypothetical protein</fullName>
    </submittedName>
</protein>
<name>A0A811TXV9_CERCA</name>
<comment type="caution">
    <text evidence="2">The sequence shown here is derived from an EMBL/GenBank/DDBJ whole genome shotgun (WGS) entry which is preliminary data.</text>
</comment>
<accession>A0A811TXV9</accession>
<keyword evidence="1" id="KW-0732">Signal</keyword>
<sequence length="100" mass="11258">MAISIFIFFLRFAFDNALAAAITGNGRGDEARMVVSQHQCQGELGRQQQQQQQPRQHNQHALQQALYVEYIFESGHKKKPTISIGDISDNGAGNIVYVYF</sequence>
<evidence type="ECO:0000313" key="3">
    <source>
        <dbReference type="Proteomes" id="UP000606786"/>
    </source>
</evidence>
<evidence type="ECO:0000313" key="2">
    <source>
        <dbReference type="EMBL" id="CAD6991579.1"/>
    </source>
</evidence>
<dbReference type="EMBL" id="CAJHJT010000001">
    <property type="protein sequence ID" value="CAD6991579.1"/>
    <property type="molecule type" value="Genomic_DNA"/>
</dbReference>